<comment type="caution">
    <text evidence="1">The sequence shown here is derived from an EMBL/GenBank/DDBJ whole genome shotgun (WGS) entry which is preliminary data.</text>
</comment>
<dbReference type="OMA" id="ARTANCN"/>
<dbReference type="EMBL" id="JAPDFW010000114">
    <property type="protein sequence ID" value="KAJ5068654.1"/>
    <property type="molecule type" value="Genomic_DNA"/>
</dbReference>
<evidence type="ECO:0000313" key="2">
    <source>
        <dbReference type="Proteomes" id="UP001149090"/>
    </source>
</evidence>
<gene>
    <name evidence="1" type="ORF">M0811_02597</name>
</gene>
<name>A0A9Q0R7E6_ANAIG</name>
<sequence length="138" mass="15805">MTNKSFFWHGILALNDFGEHAFFDIKVRKSSKENSSHISIYTSDVPPIPVQSEDTVRVTFLLENSVGLNTVRYKVAESIFLGRQLAQKTANVTSQQNFVSVNTEDSEWHFMRQANCWVLYFISVKIPASKLKKFLTVI</sequence>
<accession>A0A9Q0R7E6</accession>
<evidence type="ECO:0000313" key="1">
    <source>
        <dbReference type="EMBL" id="KAJ5068654.1"/>
    </source>
</evidence>
<proteinExistence type="predicted"/>
<dbReference type="Proteomes" id="UP001149090">
    <property type="component" value="Unassembled WGS sequence"/>
</dbReference>
<reference evidence="1" key="1">
    <citation type="submission" date="2022-10" db="EMBL/GenBank/DDBJ databases">
        <title>Novel sulphate-reducing endosymbionts in the free-living metamonad Anaeramoeba.</title>
        <authorList>
            <person name="Jerlstrom-Hultqvist J."/>
            <person name="Cepicka I."/>
            <person name="Gallot-Lavallee L."/>
            <person name="Salas-Leiva D."/>
            <person name="Curtis B.A."/>
            <person name="Zahonova K."/>
            <person name="Pipaliya S."/>
            <person name="Dacks J."/>
            <person name="Roger A.J."/>
        </authorList>
    </citation>
    <scope>NUCLEOTIDE SEQUENCE</scope>
    <source>
        <strain evidence="1">BMAN</strain>
    </source>
</reference>
<dbReference type="OrthoDB" id="10257112at2759"/>
<dbReference type="AlphaFoldDB" id="A0A9Q0R7E6"/>
<keyword evidence="2" id="KW-1185">Reference proteome</keyword>
<protein>
    <submittedName>
        <fullName evidence="1">Uncharacterized protein</fullName>
    </submittedName>
</protein>
<organism evidence="1 2">
    <name type="scientific">Anaeramoeba ignava</name>
    <name type="common">Anaerobic marine amoeba</name>
    <dbReference type="NCBI Taxonomy" id="1746090"/>
    <lineage>
        <taxon>Eukaryota</taxon>
        <taxon>Metamonada</taxon>
        <taxon>Anaeramoebidae</taxon>
        <taxon>Anaeramoeba</taxon>
    </lineage>
</organism>